<dbReference type="InterPro" id="IPR051262">
    <property type="entry name" value="SMP-30/CGR1_Lactonase"/>
</dbReference>
<sequence>MDEIRVLATGLRFPEGPVFDEDGCLWCVEQEGEGLFCRDSTGETLRIKTGGRPNGAAVRDGYIWFCDSGQHSIRRLNSKTKQIETIIDRIGAERLQWPNDLHFDHLGNLLFTCPGAPDDDETGYVGVYSREGLAEIIADGLNYPNGLTILPDNQTLLIGETHRQRIWQGYWDATSLSWENISVWTSVIDVPDGDSIPGPDGFTVGPDGNIYVAVYGAGVIRVFSPDGNLEKEIKLPGQNPSNCVFDPAGDLGLVVTETERGELLSLRV</sequence>
<evidence type="ECO:0000313" key="3">
    <source>
        <dbReference type="Proteomes" id="UP000501802"/>
    </source>
</evidence>
<dbReference type="AlphaFoldDB" id="A0A6G9AGZ7"/>
<evidence type="ECO:0000259" key="1">
    <source>
        <dbReference type="Pfam" id="PF08450"/>
    </source>
</evidence>
<dbReference type="Proteomes" id="UP000501802">
    <property type="component" value="Chromosome"/>
</dbReference>
<dbReference type="Pfam" id="PF08450">
    <property type="entry name" value="SGL"/>
    <property type="match status" value="1"/>
</dbReference>
<evidence type="ECO:0000313" key="2">
    <source>
        <dbReference type="EMBL" id="QIP11565.1"/>
    </source>
</evidence>
<dbReference type="Gene3D" id="2.120.10.30">
    <property type="entry name" value="TolB, C-terminal domain"/>
    <property type="match status" value="1"/>
</dbReference>
<dbReference type="InterPro" id="IPR011042">
    <property type="entry name" value="6-blade_b-propeller_TolB-like"/>
</dbReference>
<dbReference type="PANTHER" id="PTHR47572:SF5">
    <property type="entry name" value="BLR2277 PROTEIN"/>
    <property type="match status" value="1"/>
</dbReference>
<reference evidence="2 3" key="1">
    <citation type="submission" date="2020-03" db="EMBL/GenBank/DDBJ databases">
        <authorList>
            <person name="Kim M.K."/>
        </authorList>
    </citation>
    <scope>NUCLEOTIDE SEQUENCE [LARGE SCALE GENOMIC DNA]</scope>
    <source>
        <strain evidence="2 3">BT328</strain>
    </source>
</reference>
<dbReference type="KEGG" id="spib:G8759_02420"/>
<keyword evidence="3" id="KW-1185">Reference proteome</keyword>
<protein>
    <submittedName>
        <fullName evidence="2">SMP-30/gluconolactonase/LRE family protein</fullName>
    </submittedName>
</protein>
<dbReference type="SUPFAM" id="SSF63829">
    <property type="entry name" value="Calcium-dependent phosphotriesterase"/>
    <property type="match status" value="1"/>
</dbReference>
<organism evidence="2 3">
    <name type="scientific">Spirosoma aureum</name>
    <dbReference type="NCBI Taxonomy" id="2692134"/>
    <lineage>
        <taxon>Bacteria</taxon>
        <taxon>Pseudomonadati</taxon>
        <taxon>Bacteroidota</taxon>
        <taxon>Cytophagia</taxon>
        <taxon>Cytophagales</taxon>
        <taxon>Cytophagaceae</taxon>
        <taxon>Spirosoma</taxon>
    </lineage>
</organism>
<dbReference type="EMBL" id="CP050063">
    <property type="protein sequence ID" value="QIP11565.1"/>
    <property type="molecule type" value="Genomic_DNA"/>
</dbReference>
<dbReference type="InterPro" id="IPR013658">
    <property type="entry name" value="SGL"/>
</dbReference>
<name>A0A6G9AGZ7_9BACT</name>
<dbReference type="PANTHER" id="PTHR47572">
    <property type="entry name" value="LIPOPROTEIN-RELATED"/>
    <property type="match status" value="1"/>
</dbReference>
<proteinExistence type="predicted"/>
<accession>A0A6G9AGZ7</accession>
<feature type="domain" description="SMP-30/Gluconolactonase/LRE-like region" evidence="1">
    <location>
        <begin position="13"/>
        <end position="256"/>
    </location>
</feature>
<dbReference type="RefSeq" id="WP_167204878.1">
    <property type="nucleotide sequence ID" value="NZ_CP050063.1"/>
</dbReference>
<gene>
    <name evidence="2" type="ORF">G8759_02420</name>
</gene>